<organism evidence="1 2">
    <name type="scientific">Methylogaea oryzae</name>
    <dbReference type="NCBI Taxonomy" id="1295382"/>
    <lineage>
        <taxon>Bacteria</taxon>
        <taxon>Pseudomonadati</taxon>
        <taxon>Pseudomonadota</taxon>
        <taxon>Gammaproteobacteria</taxon>
        <taxon>Methylococcales</taxon>
        <taxon>Methylococcaceae</taxon>
        <taxon>Methylogaea</taxon>
    </lineage>
</organism>
<sequence length="190" mass="21173">MRQLLAQEAARLMVTESIDDYQWAKEKAAQRLGVRDKSYFPRNDAIDQAAQEYARLFAADTHAEHLERLRKTGLEAMEFLQAFDPHLTGGAASGTASAHTPILLELYADTPEQVMNRLLDASIPFSEQDAYVGGQGGKSAKTYPKLTFLVNDASVELLIFPPELRHQKMSGKDTPRLSLKQLREVLAKGE</sequence>
<accession>A0A8D4VR91</accession>
<evidence type="ECO:0000313" key="1">
    <source>
        <dbReference type="EMBL" id="BBL72665.1"/>
    </source>
</evidence>
<reference evidence="1" key="1">
    <citation type="submission" date="2019-06" db="EMBL/GenBank/DDBJ databases">
        <title>Complete genome sequence of Methylogaea oryzae strain JCM16910.</title>
        <authorList>
            <person name="Asakawa S."/>
        </authorList>
    </citation>
    <scope>NUCLEOTIDE SEQUENCE</scope>
    <source>
        <strain evidence="1">E10</strain>
    </source>
</reference>
<dbReference type="AlphaFoldDB" id="A0A8D4VR91"/>
<dbReference type="EMBL" id="AP019782">
    <property type="protein sequence ID" value="BBL72665.1"/>
    <property type="molecule type" value="Genomic_DNA"/>
</dbReference>
<dbReference type="Proteomes" id="UP000824988">
    <property type="component" value="Chromosome"/>
</dbReference>
<evidence type="ECO:0000313" key="2">
    <source>
        <dbReference type="Proteomes" id="UP000824988"/>
    </source>
</evidence>
<dbReference type="KEGG" id="moz:MoryE10_32710"/>
<gene>
    <name evidence="1" type="ORF">MoryE10_32710</name>
</gene>
<name>A0A8D4VR91_9GAMM</name>
<proteinExistence type="predicted"/>
<keyword evidence="2" id="KW-1185">Reference proteome</keyword>
<protein>
    <submittedName>
        <fullName evidence="1">Uncharacterized protein</fullName>
    </submittedName>
</protein>